<proteinExistence type="predicted"/>
<gene>
    <name evidence="2" type="ordered locus">FraEuI1c_2001</name>
</gene>
<evidence type="ECO:0000313" key="2">
    <source>
        <dbReference type="EMBL" id="ADP80051.1"/>
    </source>
</evidence>
<name>E3IV31_PSEI1</name>
<accession>E3IV31</accession>
<dbReference type="HOGENOM" id="CLU_2915836_0_0_11"/>
<dbReference type="EMBL" id="CP002299">
    <property type="protein sequence ID" value="ADP80051.1"/>
    <property type="molecule type" value="Genomic_DNA"/>
</dbReference>
<sequence length="61" mass="6007">MVGRPAAGAAATVGTAGRPGPERVTVPLPAGLAAFPVDPPARATVVCGPVPPRSLRIPVRS</sequence>
<keyword evidence="3" id="KW-1185">Reference proteome</keyword>
<organism evidence="2 3">
    <name type="scientific">Pseudofrankia inefficax (strain DSM 45817 / CECT 9037 / DDB 130130 / EuI1c)</name>
    <name type="common">Frankia inefficax</name>
    <dbReference type="NCBI Taxonomy" id="298654"/>
    <lineage>
        <taxon>Bacteria</taxon>
        <taxon>Bacillati</taxon>
        <taxon>Actinomycetota</taxon>
        <taxon>Actinomycetes</taxon>
        <taxon>Frankiales</taxon>
        <taxon>Frankiaceae</taxon>
        <taxon>Pseudofrankia</taxon>
    </lineage>
</organism>
<feature type="region of interest" description="Disordered" evidence="1">
    <location>
        <begin position="1"/>
        <end position="22"/>
    </location>
</feature>
<dbReference type="KEGG" id="fri:FraEuI1c_2001"/>
<dbReference type="AlphaFoldDB" id="E3IV31"/>
<dbReference type="Proteomes" id="UP000002484">
    <property type="component" value="Chromosome"/>
</dbReference>
<protein>
    <submittedName>
        <fullName evidence="2">Uncharacterized protein</fullName>
    </submittedName>
</protein>
<feature type="compositionally biased region" description="Low complexity" evidence="1">
    <location>
        <begin position="1"/>
        <end position="19"/>
    </location>
</feature>
<dbReference type="STRING" id="298654.FraEuI1c_2001"/>
<dbReference type="InParanoid" id="E3IV31"/>
<evidence type="ECO:0000256" key="1">
    <source>
        <dbReference type="SAM" id="MobiDB-lite"/>
    </source>
</evidence>
<evidence type="ECO:0000313" key="3">
    <source>
        <dbReference type="Proteomes" id="UP000002484"/>
    </source>
</evidence>
<reference evidence="2 3" key="1">
    <citation type="submission" date="2010-10" db="EMBL/GenBank/DDBJ databases">
        <title>Complete sequence of Frankia sp. EuI1c.</title>
        <authorList>
            <consortium name="US DOE Joint Genome Institute"/>
            <person name="Lucas S."/>
            <person name="Copeland A."/>
            <person name="Lapidus A."/>
            <person name="Cheng J.-F."/>
            <person name="Bruce D."/>
            <person name="Goodwin L."/>
            <person name="Pitluck S."/>
            <person name="Chertkov O."/>
            <person name="Detter J.C."/>
            <person name="Han C."/>
            <person name="Tapia R."/>
            <person name="Land M."/>
            <person name="Hauser L."/>
            <person name="Jeffries C."/>
            <person name="Kyrpides N."/>
            <person name="Ivanova N."/>
            <person name="Mikhailova N."/>
            <person name="Beauchemin N."/>
            <person name="Sen A."/>
            <person name="Sur S.A."/>
            <person name="Gtari M."/>
            <person name="Wall L."/>
            <person name="Tisa L."/>
            <person name="Woyke T."/>
        </authorList>
    </citation>
    <scope>NUCLEOTIDE SEQUENCE [LARGE SCALE GENOMIC DNA]</scope>
    <source>
        <strain evidence="3">DSM 45817 / CECT 9037 / EuI1c</strain>
    </source>
</reference>